<dbReference type="AlphaFoldDB" id="A0A285CJA0"/>
<dbReference type="InterPro" id="IPR001753">
    <property type="entry name" value="Enoyl-CoA_hydra/iso"/>
</dbReference>
<dbReference type="InterPro" id="IPR029045">
    <property type="entry name" value="ClpP/crotonase-like_dom_sf"/>
</dbReference>
<evidence type="ECO:0000256" key="1">
    <source>
        <dbReference type="ARBA" id="ARBA00005254"/>
    </source>
</evidence>
<evidence type="ECO:0000313" key="4">
    <source>
        <dbReference type="Proteomes" id="UP000219467"/>
    </source>
</evidence>
<gene>
    <name evidence="3" type="ORF">SAMN05878503_101237</name>
</gene>
<dbReference type="Pfam" id="PF00378">
    <property type="entry name" value="ECH_1"/>
    <property type="match status" value="1"/>
</dbReference>
<dbReference type="InterPro" id="IPR018376">
    <property type="entry name" value="Enoyl-CoA_hyd/isom_CS"/>
</dbReference>
<name>A0A285CJA0_9RHOB</name>
<protein>
    <submittedName>
        <fullName evidence="3">Enoyl-CoA hydratase</fullName>
    </submittedName>
</protein>
<reference evidence="4" key="1">
    <citation type="submission" date="2017-08" db="EMBL/GenBank/DDBJ databases">
        <authorList>
            <person name="Varghese N."/>
            <person name="Submissions S."/>
        </authorList>
    </citation>
    <scope>NUCLEOTIDE SEQUENCE [LARGE SCALE GENOMIC DNA]</scope>
    <source>
        <strain evidence="4">JA234</strain>
    </source>
</reference>
<dbReference type="PANTHER" id="PTHR43459">
    <property type="entry name" value="ENOYL-COA HYDRATASE"/>
    <property type="match status" value="1"/>
</dbReference>
<dbReference type="GO" id="GO:0003824">
    <property type="term" value="F:catalytic activity"/>
    <property type="evidence" value="ECO:0007669"/>
    <property type="project" value="InterPro"/>
</dbReference>
<organism evidence="3 4">
    <name type="scientific">Cereibacter ovatus</name>
    <dbReference type="NCBI Taxonomy" id="439529"/>
    <lineage>
        <taxon>Bacteria</taxon>
        <taxon>Pseudomonadati</taxon>
        <taxon>Pseudomonadota</taxon>
        <taxon>Alphaproteobacteria</taxon>
        <taxon>Rhodobacterales</taxon>
        <taxon>Paracoccaceae</taxon>
        <taxon>Cereibacter</taxon>
    </lineage>
</organism>
<dbReference type="EMBL" id="OAOQ01000001">
    <property type="protein sequence ID" value="SNX67600.1"/>
    <property type="molecule type" value="Genomic_DNA"/>
</dbReference>
<sequence length="258" mass="27376">MGYRTIRIEEQDGVALVTLCRPEVMNALSSLMRAELLQAVTQAAQAARVIVLTGEGRGFCSGQDLGDAQGLETPDFGRILREEYEPLLRAIATCPIPTLAAVNGPAAGAGANLALACDVVIAAQSASFIQAFTRIGLIPDAGGTWTLPRQIGLARAMGATLFADRIGAQHAADWGMIYEAVPDEAFPARWRDRAAQLATGPTTAYRALKQALRASSGNDFNQQLALEADLQASCGTSADFREGVAAFLEKRPPRFTGR</sequence>
<proteinExistence type="inferred from homology"/>
<accession>A0A285CJA0</accession>
<evidence type="ECO:0000313" key="3">
    <source>
        <dbReference type="EMBL" id="SNX67600.1"/>
    </source>
</evidence>
<keyword evidence="4" id="KW-1185">Reference proteome</keyword>
<dbReference type="PANTHER" id="PTHR43459:SF1">
    <property type="entry name" value="EG:BACN32G11.4 PROTEIN"/>
    <property type="match status" value="1"/>
</dbReference>
<dbReference type="CDD" id="cd06558">
    <property type="entry name" value="crotonase-like"/>
    <property type="match status" value="1"/>
</dbReference>
<dbReference type="Gene3D" id="1.10.12.10">
    <property type="entry name" value="Lyase 2-enoyl-coa Hydratase, Chain A, domain 2"/>
    <property type="match status" value="1"/>
</dbReference>
<evidence type="ECO:0000256" key="2">
    <source>
        <dbReference type="RuleBase" id="RU003707"/>
    </source>
</evidence>
<dbReference type="RefSeq" id="WP_097028846.1">
    <property type="nucleotide sequence ID" value="NZ_OAOQ01000001.1"/>
</dbReference>
<dbReference type="OrthoDB" id="5730382at2"/>
<dbReference type="PROSITE" id="PS00166">
    <property type="entry name" value="ENOYL_COA_HYDRATASE"/>
    <property type="match status" value="1"/>
</dbReference>
<dbReference type="Gene3D" id="3.90.226.10">
    <property type="entry name" value="2-enoyl-CoA Hydratase, Chain A, domain 1"/>
    <property type="match status" value="1"/>
</dbReference>
<dbReference type="InterPro" id="IPR014748">
    <property type="entry name" value="Enoyl-CoA_hydra_C"/>
</dbReference>
<dbReference type="Proteomes" id="UP000219467">
    <property type="component" value="Unassembled WGS sequence"/>
</dbReference>
<dbReference type="SUPFAM" id="SSF52096">
    <property type="entry name" value="ClpP/crotonase"/>
    <property type="match status" value="1"/>
</dbReference>
<comment type="similarity">
    <text evidence="1 2">Belongs to the enoyl-CoA hydratase/isomerase family.</text>
</comment>